<dbReference type="RefSeq" id="WP_119865985.1">
    <property type="nucleotide sequence ID" value="NZ_CP016786.1"/>
</dbReference>
<keyword evidence="2" id="KW-1185">Reference proteome</keyword>
<dbReference type="Proteomes" id="UP000264883">
    <property type="component" value="Chromosome"/>
</dbReference>
<gene>
    <name evidence="1" type="ORF">BEN51_10245</name>
</gene>
<dbReference type="EMBL" id="CP016786">
    <property type="protein sequence ID" value="ASW43850.1"/>
    <property type="molecule type" value="Genomic_DNA"/>
</dbReference>
<name>A0A343JE92_9CLOT</name>
<sequence>MNFEQEIIKLLERHREGITLDDFENVYFKNDLEFREGKTIKVGENIHIYLEKLEKEEKIKIEGNKVILK</sequence>
<evidence type="ECO:0000313" key="2">
    <source>
        <dbReference type="Proteomes" id="UP000264883"/>
    </source>
</evidence>
<reference evidence="1 2" key="1">
    <citation type="submission" date="2016-08" db="EMBL/GenBank/DDBJ databases">
        <title>Complete Genome Sequence Of The Indigo Reducing Clostridium isatidis DSM15098.</title>
        <authorList>
            <person name="Little G.T."/>
            <person name="Minton N.P."/>
        </authorList>
    </citation>
    <scope>NUCLEOTIDE SEQUENCE [LARGE SCALE GENOMIC DNA]</scope>
    <source>
        <strain evidence="1 2">DSM 15098</strain>
    </source>
</reference>
<protein>
    <submittedName>
        <fullName evidence="1">Uncharacterized protein</fullName>
    </submittedName>
</protein>
<evidence type="ECO:0000313" key="1">
    <source>
        <dbReference type="EMBL" id="ASW43850.1"/>
    </source>
</evidence>
<dbReference type="KEGG" id="cia:BEN51_10245"/>
<accession>A0A343JE92</accession>
<organism evidence="1 2">
    <name type="scientific">Clostridium isatidis</name>
    <dbReference type="NCBI Taxonomy" id="182773"/>
    <lineage>
        <taxon>Bacteria</taxon>
        <taxon>Bacillati</taxon>
        <taxon>Bacillota</taxon>
        <taxon>Clostridia</taxon>
        <taxon>Eubacteriales</taxon>
        <taxon>Clostridiaceae</taxon>
        <taxon>Clostridium</taxon>
    </lineage>
</organism>
<dbReference type="AlphaFoldDB" id="A0A343JE92"/>
<proteinExistence type="predicted"/>